<dbReference type="InterPro" id="IPR051534">
    <property type="entry name" value="CBASS_pafABC_assoc_protein"/>
</dbReference>
<dbReference type="RefSeq" id="WP_267569651.1">
    <property type="nucleotide sequence ID" value="NZ_JAPNTZ010000023.1"/>
</dbReference>
<dbReference type="Pfam" id="PF13280">
    <property type="entry name" value="WYL"/>
    <property type="match status" value="1"/>
</dbReference>
<dbReference type="InterPro" id="IPR026881">
    <property type="entry name" value="WYL_dom"/>
</dbReference>
<evidence type="ECO:0000256" key="1">
    <source>
        <dbReference type="ARBA" id="ARBA00023015"/>
    </source>
</evidence>
<dbReference type="InterPro" id="IPR028349">
    <property type="entry name" value="PafC-like"/>
</dbReference>
<name>A0ABT4BHJ6_9ACTN</name>
<dbReference type="InterPro" id="IPR036390">
    <property type="entry name" value="WH_DNA-bd_sf"/>
</dbReference>
<dbReference type="PIRSF" id="PIRSF016838">
    <property type="entry name" value="PafC"/>
    <property type="match status" value="1"/>
</dbReference>
<dbReference type="PROSITE" id="PS51000">
    <property type="entry name" value="HTH_DEOR_2"/>
    <property type="match status" value="1"/>
</dbReference>
<sequence length="319" mass="34740">MAHPASRVLAMLELLQAHRRMTVGDLAGRLGVDERTVRRYATTLSDLGIPVTAERGRYGGYRLSPGFRLPPLMLTGDEAVAVILGLIAARQIGLAAETPAAEAAEAKINRVLPAELADRLAGLRSALGFTRAAADGQDTPASQILLVVGAATRSYERIVITYRDTGDRELDPYGLVFHSGRWYAVGLDHRSGEIRSFRADRIAAARPTGVLFEPPPGFDAVAHLNQQWARRDYRWRVEVLLEASIADVRRRVPASVAELTETDRGLLLTCQAEHLDGMAQMLAGLGHPFIVLAPPELKAEISRYAARLTEWAGRPSVSP</sequence>
<evidence type="ECO:0000313" key="4">
    <source>
        <dbReference type="EMBL" id="MCY1145063.1"/>
    </source>
</evidence>
<reference evidence="4" key="1">
    <citation type="submission" date="2022-11" db="EMBL/GenBank/DDBJ databases">
        <authorList>
            <person name="Somphong A."/>
            <person name="Phongsopitanun W."/>
        </authorList>
    </citation>
    <scope>NUCLEOTIDE SEQUENCE</scope>
    <source>
        <strain evidence="4">Pm04-4</strain>
    </source>
</reference>
<dbReference type="InterPro" id="IPR001034">
    <property type="entry name" value="DeoR_HTH"/>
</dbReference>
<protein>
    <submittedName>
        <fullName evidence="4">YafY family protein</fullName>
    </submittedName>
</protein>
<comment type="caution">
    <text evidence="4">The sequence shown here is derived from an EMBL/GenBank/DDBJ whole genome shotgun (WGS) entry which is preliminary data.</text>
</comment>
<accession>A0ABT4BHJ6</accession>
<evidence type="ECO:0000259" key="3">
    <source>
        <dbReference type="PROSITE" id="PS51000"/>
    </source>
</evidence>
<dbReference type="EMBL" id="JAPNTZ010000023">
    <property type="protein sequence ID" value="MCY1145063.1"/>
    <property type="molecule type" value="Genomic_DNA"/>
</dbReference>
<dbReference type="InterPro" id="IPR057727">
    <property type="entry name" value="WCX_dom"/>
</dbReference>
<proteinExistence type="predicted"/>
<organism evidence="4 5">
    <name type="scientific">Paractinoplanes pyxinae</name>
    <dbReference type="NCBI Taxonomy" id="2997416"/>
    <lineage>
        <taxon>Bacteria</taxon>
        <taxon>Bacillati</taxon>
        <taxon>Actinomycetota</taxon>
        <taxon>Actinomycetes</taxon>
        <taxon>Micromonosporales</taxon>
        <taxon>Micromonosporaceae</taxon>
        <taxon>Paractinoplanes</taxon>
    </lineage>
</organism>
<dbReference type="PANTHER" id="PTHR34580:SF3">
    <property type="entry name" value="PROTEIN PAFB"/>
    <property type="match status" value="1"/>
</dbReference>
<dbReference type="PROSITE" id="PS52050">
    <property type="entry name" value="WYL"/>
    <property type="match status" value="1"/>
</dbReference>
<gene>
    <name evidence="4" type="ORF">OWR29_44290</name>
</gene>
<keyword evidence="5" id="KW-1185">Reference proteome</keyword>
<dbReference type="SUPFAM" id="SSF46785">
    <property type="entry name" value="Winged helix' DNA-binding domain"/>
    <property type="match status" value="1"/>
</dbReference>
<keyword evidence="2" id="KW-0804">Transcription</keyword>
<evidence type="ECO:0000313" key="5">
    <source>
        <dbReference type="Proteomes" id="UP001151002"/>
    </source>
</evidence>
<feature type="domain" description="HTH deoR-type" evidence="3">
    <location>
        <begin position="4"/>
        <end position="63"/>
    </location>
</feature>
<keyword evidence="1" id="KW-0805">Transcription regulation</keyword>
<evidence type="ECO:0000256" key="2">
    <source>
        <dbReference type="ARBA" id="ARBA00023163"/>
    </source>
</evidence>
<dbReference type="Proteomes" id="UP001151002">
    <property type="component" value="Unassembled WGS sequence"/>
</dbReference>
<dbReference type="Pfam" id="PF08279">
    <property type="entry name" value="HTH_11"/>
    <property type="match status" value="1"/>
</dbReference>
<dbReference type="InterPro" id="IPR011991">
    <property type="entry name" value="ArsR-like_HTH"/>
</dbReference>
<dbReference type="CDD" id="cd00090">
    <property type="entry name" value="HTH_ARSR"/>
    <property type="match status" value="1"/>
</dbReference>
<dbReference type="Pfam" id="PF25583">
    <property type="entry name" value="WCX"/>
    <property type="match status" value="1"/>
</dbReference>
<dbReference type="Gene3D" id="1.10.10.10">
    <property type="entry name" value="Winged helix-like DNA-binding domain superfamily/Winged helix DNA-binding domain"/>
    <property type="match status" value="1"/>
</dbReference>
<dbReference type="PANTHER" id="PTHR34580">
    <property type="match status" value="1"/>
</dbReference>
<dbReference type="InterPro" id="IPR036388">
    <property type="entry name" value="WH-like_DNA-bd_sf"/>
</dbReference>
<dbReference type="InterPro" id="IPR013196">
    <property type="entry name" value="HTH_11"/>
</dbReference>